<keyword evidence="1" id="KW-0472">Membrane</keyword>
<dbReference type="Proteomes" id="UP000021315">
    <property type="component" value="Unassembled WGS sequence"/>
</dbReference>
<dbReference type="EMBL" id="JDST02000018">
    <property type="protein sequence ID" value="KFB77700.1"/>
    <property type="molecule type" value="Genomic_DNA"/>
</dbReference>
<dbReference type="Pfam" id="PF05751">
    <property type="entry name" value="FixH"/>
    <property type="match status" value="1"/>
</dbReference>
<reference evidence="3 5" key="2">
    <citation type="journal article" date="2019" name="Microbiome">
        <title>Annotated bacterial chromosomes from frame-shift-corrected long-read metagenomic data.</title>
        <authorList>
            <person name="Arumugam K."/>
            <person name="Bagci C."/>
            <person name="Bessarab I."/>
            <person name="Beier S."/>
            <person name="Buchfink B."/>
            <person name="Gorska A."/>
            <person name="Qiu G."/>
            <person name="Huson D.H."/>
            <person name="Williams R.B.H."/>
        </authorList>
    </citation>
    <scope>NUCLEOTIDE SEQUENCE [LARGE SCALE GENOMIC DNA]</scope>
    <source>
        <strain evidence="3">SSA1</strain>
    </source>
</reference>
<keyword evidence="1" id="KW-1133">Transmembrane helix</keyword>
<reference evidence="2 4" key="1">
    <citation type="submission" date="2014-02" db="EMBL/GenBank/DDBJ databases">
        <title>Expanding our view of genomic diversity in Candidatus Accumulibacter clades.</title>
        <authorList>
            <person name="Skennerton C.T."/>
            <person name="Barr J.J."/>
            <person name="Slater F.R."/>
            <person name="Bond P.L."/>
            <person name="Tyson G.W."/>
        </authorList>
    </citation>
    <scope>NUCLEOTIDE SEQUENCE [LARGE SCALE GENOMIC DNA]</scope>
    <source>
        <strain evidence="4">SK-02</strain>
    </source>
</reference>
<sequence length="184" mass="20384">MNSRLNVGTSVWYREPWPWILMLGPLIVIVAGILTTYLAVVSSDGLVEDDYYRQGLTVNQRFARDHRAIELGIEAELLMGTDGNRIRALLRGKDGVRLPETLKLRIAHPTRQGFDQQVLLRSSGGGAVYTGTVKPFAGRWHITLEDDGQQWRLVGEWMAEKESVLRLPVAVVGTGTAATKGNSD</sequence>
<dbReference type="STRING" id="1453999.AW06_001074"/>
<dbReference type="InterPro" id="IPR008620">
    <property type="entry name" value="FixH"/>
</dbReference>
<dbReference type="KEGG" id="acog:HWD57_22765"/>
<evidence type="ECO:0000313" key="4">
    <source>
        <dbReference type="Proteomes" id="UP000021315"/>
    </source>
</evidence>
<keyword evidence="4" id="KW-1185">Reference proteome</keyword>
<accession>A0A7D5SFN1</accession>
<feature type="transmembrane region" description="Helical" evidence="1">
    <location>
        <begin position="20"/>
        <end position="40"/>
    </location>
</feature>
<evidence type="ECO:0000313" key="2">
    <source>
        <dbReference type="EMBL" id="KFB77700.1"/>
    </source>
</evidence>
<accession>A0A080MB84</accession>
<evidence type="ECO:0000256" key="1">
    <source>
        <dbReference type="SAM" id="Phobius"/>
    </source>
</evidence>
<organism evidence="2 4">
    <name type="scientific">Candidatus Accumulibacter cognatus</name>
    <dbReference type="NCBI Taxonomy" id="2954383"/>
    <lineage>
        <taxon>Bacteria</taxon>
        <taxon>Pseudomonadati</taxon>
        <taxon>Pseudomonadota</taxon>
        <taxon>Betaproteobacteria</taxon>
        <taxon>Candidatus Accumulibacter</taxon>
    </lineage>
</organism>
<proteinExistence type="predicted"/>
<keyword evidence="1" id="KW-0812">Transmembrane</keyword>
<dbReference type="EMBL" id="CP058708">
    <property type="protein sequence ID" value="QLH52277.1"/>
    <property type="molecule type" value="Genomic_DNA"/>
</dbReference>
<evidence type="ECO:0000313" key="3">
    <source>
        <dbReference type="EMBL" id="QLH52277.1"/>
    </source>
</evidence>
<gene>
    <name evidence="2" type="ORF">AW06_001074</name>
    <name evidence="3" type="ORF">HWD57_22765</name>
</gene>
<evidence type="ECO:0000313" key="5">
    <source>
        <dbReference type="Proteomes" id="UP000509684"/>
    </source>
</evidence>
<dbReference type="RefSeq" id="WP_034946111.1">
    <property type="nucleotide sequence ID" value="NZ_JDST02000018.1"/>
</dbReference>
<dbReference type="AlphaFoldDB" id="A0A080MB84"/>
<protein>
    <submittedName>
        <fullName evidence="3">FixH family protein</fullName>
    </submittedName>
    <submittedName>
        <fullName evidence="2">Putative integral membrane protein linked to a cation pump</fullName>
    </submittedName>
</protein>
<name>A0A080MB84_9PROT</name>
<reference evidence="3" key="3">
    <citation type="submission" date="2020-06" db="EMBL/GenBank/DDBJ databases">
        <authorList>
            <person name="Arumugam K."/>
            <person name="Besarab I."/>
            <person name="Haryono M."/>
            <person name="Bagci C."/>
            <person name="Beier S."/>
            <person name="Buchfink B."/>
            <person name="Gorska A."/>
            <person name="Qiu G."/>
            <person name="Huson D.H."/>
            <person name="Williams R.B."/>
        </authorList>
    </citation>
    <scope>NUCLEOTIDE SEQUENCE</scope>
    <source>
        <strain evidence="3">SSA1</strain>
    </source>
</reference>
<dbReference type="Proteomes" id="UP000509684">
    <property type="component" value="Chromosome"/>
</dbReference>